<evidence type="ECO:0000313" key="1">
    <source>
        <dbReference type="EMBL" id="CAB4175344.1"/>
    </source>
</evidence>
<gene>
    <name evidence="1" type="ORF">UFOVP972_148</name>
</gene>
<dbReference type="EMBL" id="LR796923">
    <property type="protein sequence ID" value="CAB4175344.1"/>
    <property type="molecule type" value="Genomic_DNA"/>
</dbReference>
<reference evidence="1" key="1">
    <citation type="submission" date="2020-05" db="EMBL/GenBank/DDBJ databases">
        <authorList>
            <person name="Chiriac C."/>
            <person name="Salcher M."/>
            <person name="Ghai R."/>
            <person name="Kavagutti S V."/>
        </authorList>
    </citation>
    <scope>NUCLEOTIDE SEQUENCE</scope>
</reference>
<proteinExistence type="predicted"/>
<sequence>MNKIERAIYDVNLHIKDKQRQLLICQTELKSLIDQLDTLETIQNDKKIPYETFKSE</sequence>
<name>A0A6J5Q6Z3_9CAUD</name>
<organism evidence="1">
    <name type="scientific">uncultured Caudovirales phage</name>
    <dbReference type="NCBI Taxonomy" id="2100421"/>
    <lineage>
        <taxon>Viruses</taxon>
        <taxon>Duplodnaviria</taxon>
        <taxon>Heunggongvirae</taxon>
        <taxon>Uroviricota</taxon>
        <taxon>Caudoviricetes</taxon>
        <taxon>Peduoviridae</taxon>
        <taxon>Maltschvirus</taxon>
        <taxon>Maltschvirus maltsch</taxon>
    </lineage>
</organism>
<protein>
    <submittedName>
        <fullName evidence="1">Uncharacterized protein</fullName>
    </submittedName>
</protein>
<accession>A0A6J5Q6Z3</accession>